<feature type="transmembrane region" description="Helical" evidence="2">
    <location>
        <begin position="12"/>
        <end position="35"/>
    </location>
</feature>
<evidence type="ECO:0000313" key="4">
    <source>
        <dbReference type="EMBL" id="MCE5167018.1"/>
    </source>
</evidence>
<reference evidence="4 5" key="1">
    <citation type="journal article" date="2021" name="BMC Genomics">
        <title>Datura genome reveals duplications of psychoactive alkaloid biosynthetic genes and high mutation rate following tissue culture.</title>
        <authorList>
            <person name="Rajewski A."/>
            <person name="Carter-House D."/>
            <person name="Stajich J."/>
            <person name="Litt A."/>
        </authorList>
    </citation>
    <scope>NUCLEOTIDE SEQUENCE [LARGE SCALE GENOMIC DNA]</scope>
    <source>
        <strain evidence="4">AR-01</strain>
    </source>
</reference>
<dbReference type="Proteomes" id="UP000823775">
    <property type="component" value="Unassembled WGS sequence"/>
</dbReference>
<accession>A0ABS8Y8Q7</accession>
<evidence type="ECO:0000259" key="3">
    <source>
        <dbReference type="Pfam" id="PF07974"/>
    </source>
</evidence>
<dbReference type="InterPro" id="IPR013111">
    <property type="entry name" value="EGF_extracell"/>
</dbReference>
<gene>
    <name evidence="4" type="ORF">HAX54_033859</name>
</gene>
<sequence>MFSIQKRRRSWSTVAAVASIVTLVSVVHLFLYPVVPSLDYFRQFQNSCISINRSSEGEQIILKNGKSTEGLQKNATGILSTEGSERNLDTNPMPMIDLNDKFPVDLYNAVVYRGAPWKAEVGQWLAGCESNTSAVKVVEQIGGKSCRNDCSGQGICNRELGQCRCFHGFTGW</sequence>
<comment type="caution">
    <text evidence="4">The sequence shown here is derived from an EMBL/GenBank/DDBJ whole genome shotgun (WGS) entry which is preliminary data.</text>
</comment>
<keyword evidence="5" id="KW-1185">Reference proteome</keyword>
<dbReference type="Gene3D" id="2.10.25.10">
    <property type="entry name" value="Laminin"/>
    <property type="match status" value="1"/>
</dbReference>
<keyword evidence="1" id="KW-1015">Disulfide bond</keyword>
<dbReference type="InterPro" id="IPR002049">
    <property type="entry name" value="LE_dom"/>
</dbReference>
<organism evidence="4 5">
    <name type="scientific">Datura stramonium</name>
    <name type="common">Jimsonweed</name>
    <name type="synonym">Common thornapple</name>
    <dbReference type="NCBI Taxonomy" id="4076"/>
    <lineage>
        <taxon>Eukaryota</taxon>
        <taxon>Viridiplantae</taxon>
        <taxon>Streptophyta</taxon>
        <taxon>Embryophyta</taxon>
        <taxon>Tracheophyta</taxon>
        <taxon>Spermatophyta</taxon>
        <taxon>Magnoliopsida</taxon>
        <taxon>eudicotyledons</taxon>
        <taxon>Gunneridae</taxon>
        <taxon>Pentapetalae</taxon>
        <taxon>asterids</taxon>
        <taxon>lamiids</taxon>
        <taxon>Solanales</taxon>
        <taxon>Solanaceae</taxon>
        <taxon>Solanoideae</taxon>
        <taxon>Datureae</taxon>
        <taxon>Datura</taxon>
    </lineage>
</organism>
<dbReference type="Pfam" id="PF07974">
    <property type="entry name" value="EGF_2"/>
    <property type="match status" value="1"/>
</dbReference>
<keyword evidence="2" id="KW-1133">Transmembrane helix</keyword>
<feature type="domain" description="Epidermal growth factor-like" evidence="3">
    <location>
        <begin position="146"/>
        <end position="171"/>
    </location>
</feature>
<protein>
    <recommendedName>
        <fullName evidence="3">Epidermal growth factor-like domain-containing protein</fullName>
    </recommendedName>
</protein>
<evidence type="ECO:0000313" key="5">
    <source>
        <dbReference type="Proteomes" id="UP000823775"/>
    </source>
</evidence>
<evidence type="ECO:0000256" key="2">
    <source>
        <dbReference type="SAM" id="Phobius"/>
    </source>
</evidence>
<keyword evidence="2" id="KW-0472">Membrane</keyword>
<name>A0ABS8Y8Q7_DATST</name>
<keyword evidence="2" id="KW-0812">Transmembrane</keyword>
<dbReference type="EMBL" id="JACEIK010043476">
    <property type="protein sequence ID" value="MCE5167018.1"/>
    <property type="molecule type" value="Genomic_DNA"/>
</dbReference>
<dbReference type="CDD" id="cd00055">
    <property type="entry name" value="EGF_Lam"/>
    <property type="match status" value="1"/>
</dbReference>
<proteinExistence type="predicted"/>
<evidence type="ECO:0000256" key="1">
    <source>
        <dbReference type="ARBA" id="ARBA00023157"/>
    </source>
</evidence>